<protein>
    <recommendedName>
        <fullName evidence="4">START domain-containing protein</fullName>
    </recommendedName>
</protein>
<evidence type="ECO:0000313" key="2">
    <source>
        <dbReference type="EMBL" id="KAG2493722.1"/>
    </source>
</evidence>
<feature type="region of interest" description="Disordered" evidence="1">
    <location>
        <begin position="606"/>
        <end position="629"/>
    </location>
</feature>
<feature type="compositionally biased region" description="Low complexity" evidence="1">
    <location>
        <begin position="133"/>
        <end position="163"/>
    </location>
</feature>
<accession>A0A836BZ95</accession>
<keyword evidence="3" id="KW-1185">Reference proteome</keyword>
<dbReference type="InterPro" id="IPR023393">
    <property type="entry name" value="START-like_dom_sf"/>
</dbReference>
<evidence type="ECO:0008006" key="4">
    <source>
        <dbReference type="Google" id="ProtNLM"/>
    </source>
</evidence>
<feature type="region of interest" description="Disordered" evidence="1">
    <location>
        <begin position="133"/>
        <end position="257"/>
    </location>
</feature>
<sequence length="629" mass="65699">MAQPKKRRGLLGLGCLSCFSVPEESSPASPTASAAVVAVAEPATPGPIVAQEPTPEAPAPTATRATADAAANPLPNGAHGGSPAHLDCSPRSASSACSSMYHSAGGWSQVSWQEDGGEWLGFDTALAAATRAHSAGAPVLRTGAPPGTRPSGRGGTSTSPGSPVLSRAGDHRTGVEDSQLGLAHPLHPNHHHHHPHHHPHAQPDHHHHQDQASPTQAPADANPAPADEGAGAAVAAEQQPAAGPLPNGNGNGNPGVPNGHAATATIFATAGSAATAAAAAVTATAEAAGAGSGVAGVAPRSESEAELEAVLSRVAHLYGEAGQPCKACRTLLSFCKKREVKPESMAPHLRARQLPDAGKLAQVVQGVADGLSDITSDEGWQTVRDDDLRLQYKHPTPTVHAFRARAVLEAPSEYMVALCRELDLVPTWNKYCTTADVLRVDSLTDVTAYMSIWMPWPLNNVGFCLSANGAEMFEEEGALVITFTSIDPRKDPSLELPPGVEKDRRLRVLRPSAIKFMPLPPKTPDGPGRTLCYMQAYIDPGIRNLPGFVISFVLKVLSPFVYTAVQKTLAAAFKSPGLPLPSRIAQRPELYDWVARRTREYIAAKQAAGETLHDPTPARAGRKAAAARA</sequence>
<dbReference type="Proteomes" id="UP000612055">
    <property type="component" value="Unassembled WGS sequence"/>
</dbReference>
<feature type="region of interest" description="Disordered" evidence="1">
    <location>
        <begin position="45"/>
        <end position="65"/>
    </location>
</feature>
<gene>
    <name evidence="2" type="ORF">HYH03_008235</name>
</gene>
<feature type="compositionally biased region" description="Basic and acidic residues" evidence="1">
    <location>
        <begin position="201"/>
        <end position="210"/>
    </location>
</feature>
<dbReference type="PANTHER" id="PTHR12460">
    <property type="entry name" value="CYCLIN-DEPENDENT KINASE INHIBITOR-RELATED PROTEIN"/>
    <property type="match status" value="1"/>
</dbReference>
<dbReference type="OrthoDB" id="539925at2759"/>
<reference evidence="2" key="1">
    <citation type="journal article" date="2020" name="bioRxiv">
        <title>Comparative genomics of Chlamydomonas.</title>
        <authorList>
            <person name="Craig R.J."/>
            <person name="Hasan A.R."/>
            <person name="Ness R.W."/>
            <person name="Keightley P.D."/>
        </authorList>
    </citation>
    <scope>NUCLEOTIDE SEQUENCE</scope>
    <source>
        <strain evidence="2">CCAP 11/70</strain>
    </source>
</reference>
<evidence type="ECO:0000256" key="1">
    <source>
        <dbReference type="SAM" id="MobiDB-lite"/>
    </source>
</evidence>
<organism evidence="2 3">
    <name type="scientific">Edaphochlamys debaryana</name>
    <dbReference type="NCBI Taxonomy" id="47281"/>
    <lineage>
        <taxon>Eukaryota</taxon>
        <taxon>Viridiplantae</taxon>
        <taxon>Chlorophyta</taxon>
        <taxon>core chlorophytes</taxon>
        <taxon>Chlorophyceae</taxon>
        <taxon>CS clade</taxon>
        <taxon>Chlamydomonadales</taxon>
        <taxon>Chlamydomonadales incertae sedis</taxon>
        <taxon>Edaphochlamys</taxon>
    </lineage>
</organism>
<feature type="compositionally biased region" description="Basic residues" evidence="1">
    <location>
        <begin position="187"/>
        <end position="200"/>
    </location>
</feature>
<proteinExistence type="predicted"/>
<evidence type="ECO:0000313" key="3">
    <source>
        <dbReference type="Proteomes" id="UP000612055"/>
    </source>
</evidence>
<dbReference type="AlphaFoldDB" id="A0A836BZ95"/>
<feature type="compositionally biased region" description="Low complexity" evidence="1">
    <location>
        <begin position="216"/>
        <end position="257"/>
    </location>
</feature>
<comment type="caution">
    <text evidence="2">The sequence shown here is derived from an EMBL/GenBank/DDBJ whole genome shotgun (WGS) entry which is preliminary data.</text>
</comment>
<dbReference type="EMBL" id="JAEHOE010000036">
    <property type="protein sequence ID" value="KAG2493722.1"/>
    <property type="molecule type" value="Genomic_DNA"/>
</dbReference>
<name>A0A836BZ95_9CHLO</name>
<dbReference type="Gene3D" id="3.30.530.20">
    <property type="match status" value="1"/>
</dbReference>
<dbReference type="SUPFAM" id="SSF55961">
    <property type="entry name" value="Bet v1-like"/>
    <property type="match status" value="1"/>
</dbReference>